<dbReference type="InterPro" id="IPR002653">
    <property type="entry name" value="Znf_A20"/>
</dbReference>
<accession>A0ABR1BRY9</accession>
<dbReference type="Gene3D" id="1.20.5.4770">
    <property type="match status" value="1"/>
</dbReference>
<comment type="caution">
    <text evidence="5">The sequence shown here is derived from an EMBL/GenBank/DDBJ whole genome shotgun (WGS) entry which is preliminary data.</text>
</comment>
<dbReference type="Pfam" id="PF01754">
    <property type="entry name" value="zf-A20"/>
    <property type="match status" value="1"/>
</dbReference>
<evidence type="ECO:0000256" key="3">
    <source>
        <dbReference type="ARBA" id="ARBA00022833"/>
    </source>
</evidence>
<dbReference type="SUPFAM" id="SSF57716">
    <property type="entry name" value="Glucocorticoid receptor-like (DNA-binding domain)"/>
    <property type="match status" value="1"/>
</dbReference>
<dbReference type="InterPro" id="IPR035896">
    <property type="entry name" value="AN1-like_Znf"/>
</dbReference>
<dbReference type="InterPro" id="IPR000058">
    <property type="entry name" value="Znf_AN1"/>
</dbReference>
<dbReference type="PANTHER" id="PTHR10634">
    <property type="entry name" value="AN1-TYPE ZINC FINGER PROTEIN"/>
    <property type="match status" value="1"/>
</dbReference>
<dbReference type="PROSITE" id="PS51036">
    <property type="entry name" value="ZF_A20"/>
    <property type="match status" value="1"/>
</dbReference>
<keyword evidence="2" id="KW-0863">Zinc-finger</keyword>
<reference evidence="5 6" key="1">
    <citation type="submission" date="2023-08" db="EMBL/GenBank/DDBJ databases">
        <title>A Necator americanus chromosomal reference genome.</title>
        <authorList>
            <person name="Ilik V."/>
            <person name="Petrzelkova K.J."/>
            <person name="Pardy F."/>
            <person name="Fuh T."/>
            <person name="Niatou-Singa F.S."/>
            <person name="Gouil Q."/>
            <person name="Baker L."/>
            <person name="Ritchie M.E."/>
            <person name="Jex A.R."/>
            <person name="Gazzola D."/>
            <person name="Li H."/>
            <person name="Toshio Fujiwara R."/>
            <person name="Zhan B."/>
            <person name="Aroian R.V."/>
            <person name="Pafco B."/>
            <person name="Schwarz E.M."/>
        </authorList>
    </citation>
    <scope>NUCLEOTIDE SEQUENCE [LARGE SCALE GENOMIC DNA]</scope>
    <source>
        <strain evidence="5 6">Aroian</strain>
        <tissue evidence="5">Whole animal</tissue>
    </source>
</reference>
<evidence type="ECO:0000256" key="1">
    <source>
        <dbReference type="ARBA" id="ARBA00022723"/>
    </source>
</evidence>
<organism evidence="5 6">
    <name type="scientific">Necator americanus</name>
    <name type="common">Human hookworm</name>
    <dbReference type="NCBI Taxonomy" id="51031"/>
    <lineage>
        <taxon>Eukaryota</taxon>
        <taxon>Metazoa</taxon>
        <taxon>Ecdysozoa</taxon>
        <taxon>Nematoda</taxon>
        <taxon>Chromadorea</taxon>
        <taxon>Rhabditida</taxon>
        <taxon>Rhabditina</taxon>
        <taxon>Rhabditomorpha</taxon>
        <taxon>Strongyloidea</taxon>
        <taxon>Ancylostomatidae</taxon>
        <taxon>Bunostominae</taxon>
        <taxon>Necator</taxon>
    </lineage>
</organism>
<keyword evidence="3" id="KW-0862">Zinc</keyword>
<evidence type="ECO:0000256" key="2">
    <source>
        <dbReference type="ARBA" id="ARBA00022771"/>
    </source>
</evidence>
<proteinExistence type="predicted"/>
<name>A0ABR1BRY9_NECAM</name>
<sequence>MAVDSQLVFKRRRARIVITLSTWALIVISGAVASTAAVLDRFDFPPFHPPLTGSDVKMENQQQPSTTSLCRNGCGFFGSQANEGLCSKCFKDSIKRNQDTARLSPTVPMPMAASSSTLMSDCPMSEPPAQTCAQAAHAASDVTAKLESAEAIAAASQSESSSAVVAESTAVSVEAPVPVKKANRCHVCKKRVGLTGFTCRCGGLYCGDHPPTTPFIFICPPPRCDSTLSSVDPSTRDSSTLSHYTRFSL</sequence>
<dbReference type="EMBL" id="JAVFWL010000001">
    <property type="protein sequence ID" value="KAK6729169.1"/>
    <property type="molecule type" value="Genomic_DNA"/>
</dbReference>
<evidence type="ECO:0000259" key="4">
    <source>
        <dbReference type="PROSITE" id="PS51036"/>
    </source>
</evidence>
<dbReference type="SMART" id="SM00154">
    <property type="entry name" value="ZnF_AN1"/>
    <property type="match status" value="1"/>
</dbReference>
<keyword evidence="6" id="KW-1185">Reference proteome</keyword>
<evidence type="ECO:0000313" key="5">
    <source>
        <dbReference type="EMBL" id="KAK6729169.1"/>
    </source>
</evidence>
<dbReference type="Gene3D" id="4.10.1110.10">
    <property type="entry name" value="AN1-like Zinc finger"/>
    <property type="match status" value="1"/>
</dbReference>
<gene>
    <name evidence="5" type="primary">Necator_chrI.g2425</name>
    <name evidence="5" type="ORF">RB195_006297</name>
</gene>
<dbReference type="Proteomes" id="UP001303046">
    <property type="component" value="Unassembled WGS sequence"/>
</dbReference>
<dbReference type="PANTHER" id="PTHR10634:SF149">
    <property type="entry name" value="AN1-TYPE DOMAIN-CONTAINING PROTEIN-RELATED"/>
    <property type="match status" value="1"/>
</dbReference>
<evidence type="ECO:0000313" key="6">
    <source>
        <dbReference type="Proteomes" id="UP001303046"/>
    </source>
</evidence>
<keyword evidence="1" id="KW-0479">Metal-binding</keyword>
<dbReference type="SMART" id="SM00259">
    <property type="entry name" value="ZnF_A20"/>
    <property type="match status" value="1"/>
</dbReference>
<dbReference type="SUPFAM" id="SSF118310">
    <property type="entry name" value="AN1-like Zinc finger"/>
    <property type="match status" value="1"/>
</dbReference>
<feature type="domain" description="A20-type" evidence="4">
    <location>
        <begin position="64"/>
        <end position="98"/>
    </location>
</feature>
<dbReference type="InterPro" id="IPR050652">
    <property type="entry name" value="AN1_A20_ZnFinger"/>
</dbReference>
<protein>
    <recommendedName>
        <fullName evidence="4">A20-type domain-containing protein</fullName>
    </recommendedName>
</protein>